<name>A0AA38S5Y3_9PEZI</name>
<protein>
    <submittedName>
        <fullName evidence="1">Uncharacterized protein</fullName>
    </submittedName>
</protein>
<evidence type="ECO:0000313" key="1">
    <source>
        <dbReference type="EMBL" id="KAJ9161493.1"/>
    </source>
</evidence>
<dbReference type="AlphaFoldDB" id="A0AA38S5Y3"/>
<keyword evidence="2" id="KW-1185">Reference proteome</keyword>
<sequence>MISPPKRVSPPVFRSLFEGPEHWQGSVLEDLPQGLKHRLFKSFRRSVLAERLCIPKPCFCLLSTSFSISTTASIIDINIRQPSPTSLFDIDFEHPLLIASGLERGIITGASTAIRTPALFTRRTKSPLFCFGDEVVTVTEYIETRSSRGLSGSLPLHRCQSDRSCSTCGLTEPRLVKTSSPALPSRVPPCIVCKSWDPRGGGLLARNHM</sequence>
<dbReference type="Proteomes" id="UP001174691">
    <property type="component" value="Unassembled WGS sequence"/>
</dbReference>
<gene>
    <name evidence="1" type="ORF">NKR19_g2277</name>
</gene>
<evidence type="ECO:0000313" key="2">
    <source>
        <dbReference type="Proteomes" id="UP001174691"/>
    </source>
</evidence>
<organism evidence="1 2">
    <name type="scientific">Coniochaeta hoffmannii</name>
    <dbReference type="NCBI Taxonomy" id="91930"/>
    <lineage>
        <taxon>Eukaryota</taxon>
        <taxon>Fungi</taxon>
        <taxon>Dikarya</taxon>
        <taxon>Ascomycota</taxon>
        <taxon>Pezizomycotina</taxon>
        <taxon>Sordariomycetes</taxon>
        <taxon>Sordariomycetidae</taxon>
        <taxon>Coniochaetales</taxon>
        <taxon>Coniochaetaceae</taxon>
        <taxon>Coniochaeta</taxon>
    </lineage>
</organism>
<dbReference type="EMBL" id="JANBVN010000022">
    <property type="protein sequence ID" value="KAJ9161493.1"/>
    <property type="molecule type" value="Genomic_DNA"/>
</dbReference>
<proteinExistence type="predicted"/>
<comment type="caution">
    <text evidence="1">The sequence shown here is derived from an EMBL/GenBank/DDBJ whole genome shotgun (WGS) entry which is preliminary data.</text>
</comment>
<accession>A0AA38S5Y3</accession>
<reference evidence="1" key="1">
    <citation type="submission" date="2022-07" db="EMBL/GenBank/DDBJ databases">
        <title>Fungi with potential for degradation of polypropylene.</title>
        <authorList>
            <person name="Gostincar C."/>
        </authorList>
    </citation>
    <scope>NUCLEOTIDE SEQUENCE</scope>
    <source>
        <strain evidence="1">EXF-13287</strain>
    </source>
</reference>